<sequence>MFFKLISRIRFLVNSTNQHGVHSPFVFDFVTKGLYQKLPKSVATNDFLATQKLRKKEQKILLKIINYFQIDTIYTTVDELENTFDNNYKLLFINTINKFNFDTISVTSSKLIVVFQDIHSNKVNQEKWVTLCKNPKATVTIDLFYFGMIFFRNEQAKEHFKIRV</sequence>
<comment type="caution">
    <text evidence="1">The sequence shown here is derived from an EMBL/GenBank/DDBJ whole genome shotgun (WGS) entry which is preliminary data.</text>
</comment>
<dbReference type="AlphaFoldDB" id="A0A2S7WAH4"/>
<organism evidence="1 2">
    <name type="scientific">Polaribacter gangjinensis</name>
    <dbReference type="NCBI Taxonomy" id="574710"/>
    <lineage>
        <taxon>Bacteria</taxon>
        <taxon>Pseudomonadati</taxon>
        <taxon>Bacteroidota</taxon>
        <taxon>Flavobacteriia</taxon>
        <taxon>Flavobacteriales</taxon>
        <taxon>Flavobacteriaceae</taxon>
    </lineage>
</organism>
<name>A0A2S7WAH4_9FLAO</name>
<dbReference type="RefSeq" id="WP_105045753.1">
    <property type="nucleotide sequence ID" value="NZ_CP150662.1"/>
</dbReference>
<evidence type="ECO:0000313" key="1">
    <source>
        <dbReference type="EMBL" id="PQJ74603.1"/>
    </source>
</evidence>
<evidence type="ECO:0000313" key="2">
    <source>
        <dbReference type="Proteomes" id="UP000237608"/>
    </source>
</evidence>
<accession>A0A2S7WAH4</accession>
<reference evidence="1 2" key="1">
    <citation type="submission" date="2016-12" db="EMBL/GenBank/DDBJ databases">
        <title>Trade-off between light-utilization and light-protection in marine flavobacteria.</title>
        <authorList>
            <person name="Kumagai Y."/>
            <person name="Yoshizawa S."/>
            <person name="Kogure K."/>
            <person name="Iwasaki W."/>
        </authorList>
    </citation>
    <scope>NUCLEOTIDE SEQUENCE [LARGE SCALE GENOMIC DNA]</scope>
    <source>
        <strain evidence="1 2">KCTC 22729</strain>
    </source>
</reference>
<dbReference type="Proteomes" id="UP000237608">
    <property type="component" value="Unassembled WGS sequence"/>
</dbReference>
<protein>
    <submittedName>
        <fullName evidence="1">Uncharacterized protein</fullName>
    </submittedName>
</protein>
<keyword evidence="2" id="KW-1185">Reference proteome</keyword>
<dbReference type="OrthoDB" id="5464618at2"/>
<proteinExistence type="predicted"/>
<dbReference type="EMBL" id="MSCL01000001">
    <property type="protein sequence ID" value="PQJ74603.1"/>
    <property type="molecule type" value="Genomic_DNA"/>
</dbReference>
<gene>
    <name evidence="1" type="ORF">BTO13_04730</name>
</gene>